<dbReference type="GO" id="GO:0004180">
    <property type="term" value="F:carboxypeptidase activity"/>
    <property type="evidence" value="ECO:0007669"/>
    <property type="project" value="UniProtKB-KW"/>
</dbReference>
<sequence>MFQPAEERAARDRAIVADGLFERAPKPSVARGRHVAPLPAGMLGRRSGAAFAGADQLTITMHGRGGDHGSRLETPVDPVVMAVAAVRRLQTVIAREVADGDSAVLTAGQVQAGSKHNVIPNDAVLGLSVRSSIVEVHERVMSGIERIVNAEAAASVAEREPEIVLQDSLPVLVNDTAATSHTRAAFDAGLTGQAVMDPGAVTGSDDVGIISDAAGVPLCFWLLGDTEPAEFAAASAAGTVDRGIPSNHSPHFAPLISPTLEAGIAVLVVAARERLDEAT</sequence>
<feature type="domain" description="Peptidase M20 dimerisation" evidence="1">
    <location>
        <begin position="53"/>
        <end position="153"/>
    </location>
</feature>
<evidence type="ECO:0000313" key="2">
    <source>
        <dbReference type="EMBL" id="MBB2997281.1"/>
    </source>
</evidence>
<gene>
    <name evidence="2" type="ORF">E9229_003528</name>
</gene>
<reference evidence="2 3" key="1">
    <citation type="submission" date="2020-08" db="EMBL/GenBank/DDBJ databases">
        <title>Sequencing the genomes of 1000 actinobacteria strains.</title>
        <authorList>
            <person name="Klenk H.-P."/>
        </authorList>
    </citation>
    <scope>NUCLEOTIDE SEQUENCE [LARGE SCALE GENOMIC DNA]</scope>
    <source>
        <strain evidence="2 3">DSM 22826</strain>
    </source>
</reference>
<dbReference type="SUPFAM" id="SSF53187">
    <property type="entry name" value="Zn-dependent exopeptidases"/>
    <property type="match status" value="1"/>
</dbReference>
<dbReference type="Gene3D" id="3.40.630.10">
    <property type="entry name" value="Zn peptidases"/>
    <property type="match status" value="1"/>
</dbReference>
<protein>
    <submittedName>
        <fullName evidence="2">Metal-dependent amidase/aminoacylase/carboxypeptidase family protein</fullName>
    </submittedName>
</protein>
<dbReference type="Proteomes" id="UP000523000">
    <property type="component" value="Unassembled WGS sequence"/>
</dbReference>
<dbReference type="InterPro" id="IPR036264">
    <property type="entry name" value="Bact_exopeptidase_dim_dom"/>
</dbReference>
<proteinExistence type="predicted"/>
<dbReference type="SUPFAM" id="SSF55031">
    <property type="entry name" value="Bacterial exopeptidase dimerisation domain"/>
    <property type="match status" value="1"/>
</dbReference>
<keyword evidence="2" id="KW-0645">Protease</keyword>
<accession>A0A839QZ81</accession>
<dbReference type="AlphaFoldDB" id="A0A839QZ81"/>
<dbReference type="EMBL" id="JACHVS010000002">
    <property type="protein sequence ID" value="MBB2997281.1"/>
    <property type="molecule type" value="Genomic_DNA"/>
</dbReference>
<dbReference type="Pfam" id="PF07687">
    <property type="entry name" value="M20_dimer"/>
    <property type="match status" value="1"/>
</dbReference>
<dbReference type="RefSeq" id="WP_312855745.1">
    <property type="nucleotide sequence ID" value="NZ_BAABGK010000018.1"/>
</dbReference>
<dbReference type="PANTHER" id="PTHR11014">
    <property type="entry name" value="PEPTIDASE M20 FAMILY MEMBER"/>
    <property type="match status" value="1"/>
</dbReference>
<keyword evidence="2" id="KW-0121">Carboxypeptidase</keyword>
<evidence type="ECO:0000313" key="3">
    <source>
        <dbReference type="Proteomes" id="UP000523000"/>
    </source>
</evidence>
<evidence type="ECO:0000259" key="1">
    <source>
        <dbReference type="Pfam" id="PF07687"/>
    </source>
</evidence>
<dbReference type="InterPro" id="IPR017439">
    <property type="entry name" value="Amidohydrolase"/>
</dbReference>
<comment type="caution">
    <text evidence="2">The sequence shown here is derived from an EMBL/GenBank/DDBJ whole genome shotgun (WGS) entry which is preliminary data.</text>
</comment>
<dbReference type="Gene3D" id="3.30.70.360">
    <property type="match status" value="1"/>
</dbReference>
<organism evidence="2 3">
    <name type="scientific">Paeniglutamicibacter cryotolerans</name>
    <dbReference type="NCBI Taxonomy" id="670079"/>
    <lineage>
        <taxon>Bacteria</taxon>
        <taxon>Bacillati</taxon>
        <taxon>Actinomycetota</taxon>
        <taxon>Actinomycetes</taxon>
        <taxon>Micrococcales</taxon>
        <taxon>Micrococcaceae</taxon>
        <taxon>Paeniglutamicibacter</taxon>
    </lineage>
</organism>
<name>A0A839QZ81_9MICC</name>
<dbReference type="PANTHER" id="PTHR11014:SF63">
    <property type="entry name" value="METALLOPEPTIDASE, PUTATIVE (AFU_ORTHOLOGUE AFUA_6G09600)-RELATED"/>
    <property type="match status" value="1"/>
</dbReference>
<dbReference type="InterPro" id="IPR011650">
    <property type="entry name" value="Peptidase_M20_dimer"/>
</dbReference>
<keyword evidence="3" id="KW-1185">Reference proteome</keyword>
<keyword evidence="2" id="KW-0378">Hydrolase</keyword>